<dbReference type="InterPro" id="IPR011034">
    <property type="entry name" value="Formyl_transferase-like_C_sf"/>
</dbReference>
<evidence type="ECO:0000256" key="2">
    <source>
        <dbReference type="ARBA" id="ARBA00012261"/>
    </source>
</evidence>
<feature type="binding site" evidence="5">
    <location>
        <begin position="108"/>
        <end position="111"/>
    </location>
    <ligand>
        <name>(6S)-5,6,7,8-tetrahydrofolate</name>
        <dbReference type="ChEBI" id="CHEBI:57453"/>
    </ligand>
</feature>
<comment type="function">
    <text evidence="5">Attaches a formyl group to the free amino group of methionyl-tRNA(fMet). The formyl group appears to play a dual role in the initiator identity of N-formylmethionyl-tRNA by promoting its recognition by IF2 and preventing the misappropriation of this tRNA by the elongation apparatus.</text>
</comment>
<protein>
    <recommendedName>
        <fullName evidence="2 5">Methionyl-tRNA formyltransferase</fullName>
        <ecNumber evidence="2 5">2.1.2.9</ecNumber>
    </recommendedName>
</protein>
<dbReference type="PANTHER" id="PTHR11138">
    <property type="entry name" value="METHIONYL-TRNA FORMYLTRANSFERASE"/>
    <property type="match status" value="1"/>
</dbReference>
<accession>A0ABT3PZX5</accession>
<dbReference type="NCBIfam" id="TIGR00460">
    <property type="entry name" value="fmt"/>
    <property type="match status" value="1"/>
</dbReference>
<organism evidence="8 9">
    <name type="scientific">Fodinibius salicampi</name>
    <dbReference type="NCBI Taxonomy" id="1920655"/>
    <lineage>
        <taxon>Bacteria</taxon>
        <taxon>Pseudomonadati</taxon>
        <taxon>Balneolota</taxon>
        <taxon>Balneolia</taxon>
        <taxon>Balneolales</taxon>
        <taxon>Balneolaceae</taxon>
        <taxon>Fodinibius</taxon>
    </lineage>
</organism>
<evidence type="ECO:0000256" key="4">
    <source>
        <dbReference type="ARBA" id="ARBA00022917"/>
    </source>
</evidence>
<dbReference type="InterPro" id="IPR005794">
    <property type="entry name" value="Fmt"/>
</dbReference>
<dbReference type="InterPro" id="IPR002376">
    <property type="entry name" value="Formyl_transf_N"/>
</dbReference>
<dbReference type="SUPFAM" id="SSF50486">
    <property type="entry name" value="FMT C-terminal domain-like"/>
    <property type="match status" value="1"/>
</dbReference>
<dbReference type="InterPro" id="IPR041711">
    <property type="entry name" value="Met-tRNA-FMT_N"/>
</dbReference>
<dbReference type="GO" id="GO:0004479">
    <property type="term" value="F:methionyl-tRNA formyltransferase activity"/>
    <property type="evidence" value="ECO:0007669"/>
    <property type="project" value="UniProtKB-EC"/>
</dbReference>
<comment type="catalytic activity">
    <reaction evidence="5">
        <text>L-methionyl-tRNA(fMet) + (6R)-10-formyltetrahydrofolate = N-formyl-L-methionyl-tRNA(fMet) + (6S)-5,6,7,8-tetrahydrofolate + H(+)</text>
        <dbReference type="Rhea" id="RHEA:24380"/>
        <dbReference type="Rhea" id="RHEA-COMP:9952"/>
        <dbReference type="Rhea" id="RHEA-COMP:9953"/>
        <dbReference type="ChEBI" id="CHEBI:15378"/>
        <dbReference type="ChEBI" id="CHEBI:57453"/>
        <dbReference type="ChEBI" id="CHEBI:78530"/>
        <dbReference type="ChEBI" id="CHEBI:78844"/>
        <dbReference type="ChEBI" id="CHEBI:195366"/>
        <dbReference type="EC" id="2.1.2.9"/>
    </reaction>
</comment>
<reference evidence="8 9" key="1">
    <citation type="submission" date="2021-11" db="EMBL/GenBank/DDBJ databases">
        <title>Aliifidinibius sp. nov., a new bacterium isolated from saline soil.</title>
        <authorList>
            <person name="Galisteo C."/>
            <person name="De La Haba R."/>
            <person name="Sanchez-Porro C."/>
            <person name="Ventosa A."/>
        </authorList>
    </citation>
    <scope>NUCLEOTIDE SEQUENCE [LARGE SCALE GENOMIC DNA]</scope>
    <source>
        <strain evidence="8 9">KACC 190600</strain>
    </source>
</reference>
<feature type="domain" description="Formyl transferase N-terminal" evidence="6">
    <location>
        <begin position="1"/>
        <end position="179"/>
    </location>
</feature>
<keyword evidence="9" id="KW-1185">Reference proteome</keyword>
<dbReference type="EC" id="2.1.2.9" evidence="2 5"/>
<dbReference type="CDD" id="cd08646">
    <property type="entry name" value="FMT_core_Met-tRNA-FMT_N"/>
    <property type="match status" value="1"/>
</dbReference>
<evidence type="ECO:0000313" key="9">
    <source>
        <dbReference type="Proteomes" id="UP001207337"/>
    </source>
</evidence>
<evidence type="ECO:0000256" key="3">
    <source>
        <dbReference type="ARBA" id="ARBA00022679"/>
    </source>
</evidence>
<evidence type="ECO:0000256" key="5">
    <source>
        <dbReference type="HAMAP-Rule" id="MF_00182"/>
    </source>
</evidence>
<keyword evidence="4 5" id="KW-0648">Protein biosynthesis</keyword>
<evidence type="ECO:0000313" key="8">
    <source>
        <dbReference type="EMBL" id="MCW9713382.1"/>
    </source>
</evidence>
<dbReference type="InterPro" id="IPR005793">
    <property type="entry name" value="Formyl_trans_C"/>
</dbReference>
<evidence type="ECO:0000256" key="1">
    <source>
        <dbReference type="ARBA" id="ARBA00010699"/>
    </source>
</evidence>
<proteinExistence type="inferred from homology"/>
<keyword evidence="3 5" id="KW-0808">Transferase</keyword>
<dbReference type="HAMAP" id="MF_00182">
    <property type="entry name" value="Formyl_trans"/>
    <property type="match status" value="1"/>
</dbReference>
<evidence type="ECO:0000259" key="7">
    <source>
        <dbReference type="Pfam" id="PF02911"/>
    </source>
</evidence>
<comment type="caution">
    <text evidence="8">The sequence shown here is derived from an EMBL/GenBank/DDBJ whole genome shotgun (WGS) entry which is preliminary data.</text>
</comment>
<dbReference type="CDD" id="cd08704">
    <property type="entry name" value="Met_tRNA_FMT_C"/>
    <property type="match status" value="1"/>
</dbReference>
<dbReference type="Pfam" id="PF02911">
    <property type="entry name" value="Formyl_trans_C"/>
    <property type="match status" value="1"/>
</dbReference>
<dbReference type="Proteomes" id="UP001207337">
    <property type="component" value="Unassembled WGS sequence"/>
</dbReference>
<dbReference type="InterPro" id="IPR036477">
    <property type="entry name" value="Formyl_transf_N_sf"/>
</dbReference>
<feature type="domain" description="Formyl transferase C-terminal" evidence="7">
    <location>
        <begin position="203"/>
        <end position="297"/>
    </location>
</feature>
<dbReference type="SUPFAM" id="SSF53328">
    <property type="entry name" value="Formyltransferase"/>
    <property type="match status" value="1"/>
</dbReference>
<dbReference type="Pfam" id="PF00551">
    <property type="entry name" value="Formyl_trans_N"/>
    <property type="match status" value="1"/>
</dbReference>
<comment type="similarity">
    <text evidence="1 5">Belongs to the Fmt family.</text>
</comment>
<dbReference type="InterPro" id="IPR044135">
    <property type="entry name" value="Met-tRNA-FMT_C"/>
</dbReference>
<dbReference type="PANTHER" id="PTHR11138:SF5">
    <property type="entry name" value="METHIONYL-TRNA FORMYLTRANSFERASE, MITOCHONDRIAL"/>
    <property type="match status" value="1"/>
</dbReference>
<sequence>MRIVFMGSPDFAIPSLEKLNQTEHEIVSVVSNVDKRRGRGAKPSPTPVKAKALELGLPVIGVEELDDPAFYEKLKALEADLYVVVAFRILPPDILELPSKGSINLHASLLPKYRGAAPIHWAVINGEEKTGCTVFFLNEKVDTGKIIKQKATDIGSKETTGDVYNRLKEMGSSLLVQAVEEIDHESYELTEQDDEKATPAPKLFTEDCKIDFDRPSKKVHDNIRGLSPFPTAWATLDGLKFNMYRSELGPEDALRTGELKVEDGQLMVGCASGTVILKEVQLEGKRRMSGSDFINGYHGAGILK</sequence>
<dbReference type="Gene3D" id="3.40.50.12230">
    <property type="match status" value="1"/>
</dbReference>
<evidence type="ECO:0000259" key="6">
    <source>
        <dbReference type="Pfam" id="PF00551"/>
    </source>
</evidence>
<gene>
    <name evidence="5 8" type="primary">fmt</name>
    <name evidence="8" type="ORF">LQ318_10730</name>
</gene>
<dbReference type="RefSeq" id="WP_265790017.1">
    <property type="nucleotide sequence ID" value="NZ_BAABRS010000002.1"/>
</dbReference>
<name>A0ABT3PZX5_9BACT</name>
<dbReference type="EMBL" id="JAJNDC010000002">
    <property type="protein sequence ID" value="MCW9713382.1"/>
    <property type="molecule type" value="Genomic_DNA"/>
</dbReference>